<dbReference type="Proteomes" id="UP001479290">
    <property type="component" value="Unassembled WGS sequence"/>
</dbReference>
<evidence type="ECO:0000313" key="3">
    <source>
        <dbReference type="Proteomes" id="UP001479290"/>
    </source>
</evidence>
<evidence type="ECO:0000256" key="1">
    <source>
        <dbReference type="SAM" id="MobiDB-lite"/>
    </source>
</evidence>
<feature type="compositionally biased region" description="Basic and acidic residues" evidence="1">
    <location>
        <begin position="81"/>
        <end position="92"/>
    </location>
</feature>
<reference evidence="2 3" key="1">
    <citation type="submission" date="2024-05" db="EMBL/GenBank/DDBJ databases">
        <title>A high-quality chromosomal-level genome assembly of Topmouth culter (Culter alburnus).</title>
        <authorList>
            <person name="Zhao H."/>
        </authorList>
    </citation>
    <scope>NUCLEOTIDE SEQUENCE [LARGE SCALE GENOMIC DNA]</scope>
    <source>
        <strain evidence="2">CATC2023</strain>
        <tissue evidence="2">Muscle</tissue>
    </source>
</reference>
<evidence type="ECO:0000313" key="2">
    <source>
        <dbReference type="EMBL" id="KAK9952258.1"/>
    </source>
</evidence>
<feature type="compositionally biased region" description="Low complexity" evidence="1">
    <location>
        <begin position="22"/>
        <end position="32"/>
    </location>
</feature>
<comment type="caution">
    <text evidence="2">The sequence shown here is derived from an EMBL/GenBank/DDBJ whole genome shotgun (WGS) entry which is preliminary data.</text>
</comment>
<dbReference type="EMBL" id="JAWDJR010000024">
    <property type="protein sequence ID" value="KAK9952258.1"/>
    <property type="molecule type" value="Genomic_DNA"/>
</dbReference>
<gene>
    <name evidence="2" type="ORF">ABG768_018109</name>
</gene>
<feature type="region of interest" description="Disordered" evidence="1">
    <location>
        <begin position="58"/>
        <end position="92"/>
    </location>
</feature>
<feature type="region of interest" description="Disordered" evidence="1">
    <location>
        <begin position="1"/>
        <end position="32"/>
    </location>
</feature>
<accession>A0AAW1YUQ4</accession>
<protein>
    <submittedName>
        <fullName evidence="2">Uncharacterized protein</fullName>
    </submittedName>
</protein>
<proteinExistence type="predicted"/>
<organism evidence="2 3">
    <name type="scientific">Culter alburnus</name>
    <name type="common">Topmouth culter</name>
    <dbReference type="NCBI Taxonomy" id="194366"/>
    <lineage>
        <taxon>Eukaryota</taxon>
        <taxon>Metazoa</taxon>
        <taxon>Chordata</taxon>
        <taxon>Craniata</taxon>
        <taxon>Vertebrata</taxon>
        <taxon>Euteleostomi</taxon>
        <taxon>Actinopterygii</taxon>
        <taxon>Neopterygii</taxon>
        <taxon>Teleostei</taxon>
        <taxon>Ostariophysi</taxon>
        <taxon>Cypriniformes</taxon>
        <taxon>Xenocyprididae</taxon>
        <taxon>Xenocypridinae</taxon>
        <taxon>Culter</taxon>
    </lineage>
</organism>
<keyword evidence="3" id="KW-1185">Reference proteome</keyword>
<sequence>MLGSSGEWKSSPREINGGSEAFPSHSPQQSFSSHIEWPLSIHTPRLKWTVLNPESAWREGNGDYLPGETGREMKGVGASGRKRENERKEGGRCKKRGLRTLEALVREKISGLVPATAAVYTPLPR</sequence>
<dbReference type="AlphaFoldDB" id="A0AAW1YUQ4"/>
<name>A0AAW1YUQ4_CULAL</name>